<dbReference type="PANTHER" id="PTHR37314">
    <property type="entry name" value="SLR0142 PROTEIN"/>
    <property type="match status" value="1"/>
</dbReference>
<organism evidence="2 3">
    <name type="scientific">Cognatilysobacter lacus</name>
    <dbReference type="NCBI Taxonomy" id="1643323"/>
    <lineage>
        <taxon>Bacteria</taxon>
        <taxon>Pseudomonadati</taxon>
        <taxon>Pseudomonadota</taxon>
        <taxon>Gammaproteobacteria</taxon>
        <taxon>Lysobacterales</taxon>
        <taxon>Lysobacteraceae</taxon>
        <taxon>Cognatilysobacter</taxon>
    </lineage>
</organism>
<proteinExistence type="predicted"/>
<accession>A0A5D8ZAQ7</accession>
<sequence>MISRLPRWVWPVAWLLAFDAGAVNAVGLLGAAHQAVSHLTGTTTLLATAIADGDGLGIARFAGVALAFVAGAVAAGAVIPTNPLDLDQRQSALLAAVAVLLVLSLAAFESGSLAGLHLAAAACGLQNAMTTSFSGAVVRTSHVSGMFTDLGIALGHALRRAPVQPRRLLLCSVVIAGFFAGGLAAAALYARVGYGALWLPTGMTVVLAIVNAAHVARRAR</sequence>
<dbReference type="EMBL" id="VTRV01000005">
    <property type="protein sequence ID" value="TZF91636.1"/>
    <property type="molecule type" value="Genomic_DNA"/>
</dbReference>
<comment type="caution">
    <text evidence="2">The sequence shown here is derived from an EMBL/GenBank/DDBJ whole genome shotgun (WGS) entry which is preliminary data.</text>
</comment>
<keyword evidence="3" id="KW-1185">Reference proteome</keyword>
<protein>
    <submittedName>
        <fullName evidence="2">DUF1275 domain-containing protein</fullName>
    </submittedName>
</protein>
<keyword evidence="1" id="KW-0812">Transmembrane</keyword>
<keyword evidence="1" id="KW-0472">Membrane</keyword>
<feature type="transmembrane region" description="Helical" evidence="1">
    <location>
        <begin position="91"/>
        <end position="108"/>
    </location>
</feature>
<evidence type="ECO:0000256" key="1">
    <source>
        <dbReference type="SAM" id="Phobius"/>
    </source>
</evidence>
<dbReference type="RefSeq" id="WP_149351456.1">
    <property type="nucleotide sequence ID" value="NZ_VTRV01000005.1"/>
</dbReference>
<evidence type="ECO:0000313" key="3">
    <source>
        <dbReference type="Proteomes" id="UP000323164"/>
    </source>
</evidence>
<dbReference type="AlphaFoldDB" id="A0A5D8ZAQ7"/>
<name>A0A5D8ZAQ7_9GAMM</name>
<evidence type="ECO:0000313" key="2">
    <source>
        <dbReference type="EMBL" id="TZF91636.1"/>
    </source>
</evidence>
<reference evidence="2 3" key="1">
    <citation type="submission" date="2019-08" db="EMBL/GenBank/DDBJ databases">
        <title>Draft genome sequence of Lysobacter sp. UKS-15.</title>
        <authorList>
            <person name="Im W.-T."/>
        </authorList>
    </citation>
    <scope>NUCLEOTIDE SEQUENCE [LARGE SCALE GENOMIC DNA]</scope>
    <source>
        <strain evidence="2 3">UKS-15</strain>
    </source>
</reference>
<gene>
    <name evidence="2" type="ORF">FW784_00790</name>
</gene>
<feature type="transmembrane region" description="Helical" evidence="1">
    <location>
        <begin position="58"/>
        <end position="79"/>
    </location>
</feature>
<dbReference type="OrthoDB" id="270162at2"/>
<dbReference type="PANTHER" id="PTHR37314:SF4">
    <property type="entry name" value="UPF0700 TRANSMEMBRANE PROTEIN YOAK"/>
    <property type="match status" value="1"/>
</dbReference>
<dbReference type="Proteomes" id="UP000323164">
    <property type="component" value="Unassembled WGS sequence"/>
</dbReference>
<dbReference type="InterPro" id="IPR010699">
    <property type="entry name" value="DUF1275"/>
</dbReference>
<dbReference type="Pfam" id="PF06912">
    <property type="entry name" value="DUF1275"/>
    <property type="match status" value="1"/>
</dbReference>
<feature type="transmembrane region" description="Helical" evidence="1">
    <location>
        <begin position="168"/>
        <end position="190"/>
    </location>
</feature>
<feature type="transmembrane region" description="Helical" evidence="1">
    <location>
        <begin position="196"/>
        <end position="216"/>
    </location>
</feature>
<keyword evidence="1" id="KW-1133">Transmembrane helix</keyword>